<dbReference type="Proteomes" id="UP000584670">
    <property type="component" value="Unassembled WGS sequence"/>
</dbReference>
<proteinExistence type="predicted"/>
<gene>
    <name evidence="1" type="ORF">H4N64_22125</name>
</gene>
<sequence>MIYKGAVGMAEGAPTTARLREVLNRAGRVVIVEGPPAEVDSADLARIVVTGAEIVDLARLLAIVDGGTGDQCRCDGWPTIMVHDVDGELIACWTLHHQSGLRGIGNCDADLRDGPALTEWLAERGLTGSREAQSALAAQEAEAERRRMRWIQAAPAGLSEAAADVAHPQGRDLEAWSRRLQDAKDRLATLVRHRCPGAVERIRVLLAWAGIPSRESTGGLKWYDMAVQQQLLAEDPDLILAALTTRSPSPVQLDGAAALFGSQEWISVHGKQLPEPLRSMLIAHIQAEGTDAMRFRLRHGYYGAERSV</sequence>
<protein>
    <submittedName>
        <fullName evidence="1">Uncharacterized protein</fullName>
    </submittedName>
</protein>
<dbReference type="AlphaFoldDB" id="A0A7X1J4Z4"/>
<evidence type="ECO:0000313" key="2">
    <source>
        <dbReference type="Proteomes" id="UP000584670"/>
    </source>
</evidence>
<reference evidence="1 2" key="1">
    <citation type="submission" date="2020-08" db="EMBL/GenBank/DDBJ databases">
        <title>Streptomyces sp. PSKA01 genome sequencing and assembly.</title>
        <authorList>
            <person name="Mandal S."/>
            <person name="Maiti P.K."/>
            <person name="Das P."/>
        </authorList>
    </citation>
    <scope>NUCLEOTIDE SEQUENCE [LARGE SCALE GENOMIC DNA]</scope>
    <source>
        <strain evidence="1 2">PSKA01</strain>
    </source>
</reference>
<keyword evidence="2" id="KW-1185">Reference proteome</keyword>
<dbReference type="EMBL" id="JACMSF010000024">
    <property type="protein sequence ID" value="MBC2904278.1"/>
    <property type="molecule type" value="Genomic_DNA"/>
</dbReference>
<evidence type="ECO:0000313" key="1">
    <source>
        <dbReference type="EMBL" id="MBC2904278.1"/>
    </source>
</evidence>
<dbReference type="RefSeq" id="WP_186284152.1">
    <property type="nucleotide sequence ID" value="NZ_JACMSF010000024.1"/>
</dbReference>
<accession>A0A7X1J4Z4</accession>
<comment type="caution">
    <text evidence="1">The sequence shown here is derived from an EMBL/GenBank/DDBJ whole genome shotgun (WGS) entry which is preliminary data.</text>
</comment>
<organism evidence="1 2">
    <name type="scientific">Streptomyces cupreus</name>
    <dbReference type="NCBI Taxonomy" id="2759956"/>
    <lineage>
        <taxon>Bacteria</taxon>
        <taxon>Bacillati</taxon>
        <taxon>Actinomycetota</taxon>
        <taxon>Actinomycetes</taxon>
        <taxon>Kitasatosporales</taxon>
        <taxon>Streptomycetaceae</taxon>
        <taxon>Streptomyces</taxon>
    </lineage>
</organism>
<name>A0A7X1J4Z4_9ACTN</name>